<feature type="transmembrane region" description="Helical" evidence="1">
    <location>
        <begin position="53"/>
        <end position="74"/>
    </location>
</feature>
<dbReference type="EMBL" id="VKAC01000005">
    <property type="protein sequence ID" value="TXR56388.1"/>
    <property type="molecule type" value="Genomic_DNA"/>
</dbReference>
<dbReference type="AlphaFoldDB" id="A0A5C8ZGN6"/>
<evidence type="ECO:0000313" key="3">
    <source>
        <dbReference type="Proteomes" id="UP000321234"/>
    </source>
</evidence>
<organism evidence="2 3">
    <name type="scientific">Quadrisphaera setariae</name>
    <dbReference type="NCBI Taxonomy" id="2593304"/>
    <lineage>
        <taxon>Bacteria</taxon>
        <taxon>Bacillati</taxon>
        <taxon>Actinomycetota</taxon>
        <taxon>Actinomycetes</taxon>
        <taxon>Kineosporiales</taxon>
        <taxon>Kineosporiaceae</taxon>
        <taxon>Quadrisphaera</taxon>
    </lineage>
</organism>
<keyword evidence="1" id="KW-0472">Membrane</keyword>
<accession>A0A5C8ZGN6</accession>
<dbReference type="RefSeq" id="WP_147926181.1">
    <property type="nucleotide sequence ID" value="NZ_VKAC01000005.1"/>
</dbReference>
<proteinExistence type="predicted"/>
<sequence length="80" mass="8317">MPDAVSRDLVRRALMGLAVVGVLSVLALAVVVGDHRFQGPVVLPLTWSHGLHLGDGLVGLAWLLCVGMVARLVVAPAASR</sequence>
<evidence type="ECO:0000256" key="1">
    <source>
        <dbReference type="SAM" id="Phobius"/>
    </source>
</evidence>
<comment type="caution">
    <text evidence="2">The sequence shown here is derived from an EMBL/GenBank/DDBJ whole genome shotgun (WGS) entry which is preliminary data.</text>
</comment>
<keyword evidence="3" id="KW-1185">Reference proteome</keyword>
<gene>
    <name evidence="2" type="ORF">FMM08_09820</name>
</gene>
<keyword evidence="1" id="KW-0812">Transmembrane</keyword>
<evidence type="ECO:0000313" key="2">
    <source>
        <dbReference type="EMBL" id="TXR56388.1"/>
    </source>
</evidence>
<protein>
    <submittedName>
        <fullName evidence="2">Uncharacterized protein</fullName>
    </submittedName>
</protein>
<keyword evidence="1" id="KW-1133">Transmembrane helix</keyword>
<name>A0A5C8ZGN6_9ACTN</name>
<reference evidence="2 3" key="1">
    <citation type="submission" date="2019-07" db="EMBL/GenBank/DDBJ databases">
        <title>Quadrisphaera sp. strain DD2A genome sequencing and assembly.</title>
        <authorList>
            <person name="Kim I."/>
        </authorList>
    </citation>
    <scope>NUCLEOTIDE SEQUENCE [LARGE SCALE GENOMIC DNA]</scope>
    <source>
        <strain evidence="2 3">DD2A</strain>
    </source>
</reference>
<dbReference type="Proteomes" id="UP000321234">
    <property type="component" value="Unassembled WGS sequence"/>
</dbReference>
<feature type="transmembrane region" description="Helical" evidence="1">
    <location>
        <begin position="12"/>
        <end position="33"/>
    </location>
</feature>